<keyword evidence="3" id="KW-1185">Reference proteome</keyword>
<comment type="caution">
    <text evidence="2">The sequence shown here is derived from an EMBL/GenBank/DDBJ whole genome shotgun (WGS) entry which is preliminary data.</text>
</comment>
<dbReference type="AlphaFoldDB" id="A0A9D5AYH5"/>
<sequence length="191" mass="20731">MCDSLLKELQLQSLATSLLDLWSLMDTPLVEQQTFHNMTSKIAALESEFIGRGILSIDNIIYVRLFVSDCLGSLLFHLFASFLFSCDFLIAGKGASKVFGHSTKKTSHSAKKGVRIQSPLSRKPLSPVSSTVLSKASIKNSIQNVGTKPIPQKSEELTGTPPSKPFITGIEDSVPSTPLTVHKLNITTPDS</sequence>
<evidence type="ECO:0000313" key="2">
    <source>
        <dbReference type="EMBL" id="KAI5428962.1"/>
    </source>
</evidence>
<name>A0A9D5AYH5_PEA</name>
<evidence type="ECO:0000256" key="1">
    <source>
        <dbReference type="SAM" id="MobiDB-lite"/>
    </source>
</evidence>
<dbReference type="Proteomes" id="UP001058974">
    <property type="component" value="Chromosome 3"/>
</dbReference>
<accession>A0A9D5AYH5</accession>
<feature type="region of interest" description="Disordered" evidence="1">
    <location>
        <begin position="143"/>
        <end position="175"/>
    </location>
</feature>
<dbReference type="EMBL" id="JAMSHJ010000003">
    <property type="protein sequence ID" value="KAI5428962.1"/>
    <property type="molecule type" value="Genomic_DNA"/>
</dbReference>
<dbReference type="Gramene" id="Psat03G0381500-T1">
    <property type="protein sequence ID" value="KAI5428962.1"/>
    <property type="gene ID" value="KIW84_033815"/>
</dbReference>
<gene>
    <name evidence="2" type="ORF">KIW84_033815</name>
</gene>
<reference evidence="2 3" key="1">
    <citation type="journal article" date="2022" name="Nat. Genet.">
        <title>Improved pea reference genome and pan-genome highlight genomic features and evolutionary characteristics.</title>
        <authorList>
            <person name="Yang T."/>
            <person name="Liu R."/>
            <person name="Luo Y."/>
            <person name="Hu S."/>
            <person name="Wang D."/>
            <person name="Wang C."/>
            <person name="Pandey M.K."/>
            <person name="Ge S."/>
            <person name="Xu Q."/>
            <person name="Li N."/>
            <person name="Li G."/>
            <person name="Huang Y."/>
            <person name="Saxena R.K."/>
            <person name="Ji Y."/>
            <person name="Li M."/>
            <person name="Yan X."/>
            <person name="He Y."/>
            <person name="Liu Y."/>
            <person name="Wang X."/>
            <person name="Xiang C."/>
            <person name="Varshney R.K."/>
            <person name="Ding H."/>
            <person name="Gao S."/>
            <person name="Zong X."/>
        </authorList>
    </citation>
    <scope>NUCLEOTIDE SEQUENCE [LARGE SCALE GENOMIC DNA]</scope>
    <source>
        <strain evidence="2 3">cv. Zhongwan 6</strain>
    </source>
</reference>
<organism evidence="2 3">
    <name type="scientific">Pisum sativum</name>
    <name type="common">Garden pea</name>
    <name type="synonym">Lathyrus oleraceus</name>
    <dbReference type="NCBI Taxonomy" id="3888"/>
    <lineage>
        <taxon>Eukaryota</taxon>
        <taxon>Viridiplantae</taxon>
        <taxon>Streptophyta</taxon>
        <taxon>Embryophyta</taxon>
        <taxon>Tracheophyta</taxon>
        <taxon>Spermatophyta</taxon>
        <taxon>Magnoliopsida</taxon>
        <taxon>eudicotyledons</taxon>
        <taxon>Gunneridae</taxon>
        <taxon>Pentapetalae</taxon>
        <taxon>rosids</taxon>
        <taxon>fabids</taxon>
        <taxon>Fabales</taxon>
        <taxon>Fabaceae</taxon>
        <taxon>Papilionoideae</taxon>
        <taxon>50 kb inversion clade</taxon>
        <taxon>NPAAA clade</taxon>
        <taxon>Hologalegina</taxon>
        <taxon>IRL clade</taxon>
        <taxon>Fabeae</taxon>
        <taxon>Lathyrus</taxon>
    </lineage>
</organism>
<protein>
    <submittedName>
        <fullName evidence="2">Uncharacterized protein</fullName>
    </submittedName>
</protein>
<evidence type="ECO:0000313" key="3">
    <source>
        <dbReference type="Proteomes" id="UP001058974"/>
    </source>
</evidence>
<proteinExistence type="predicted"/>